<evidence type="ECO:0000313" key="2">
    <source>
        <dbReference type="Proteomes" id="UP000184513"/>
    </source>
</evidence>
<dbReference type="EMBL" id="FRCY01000014">
    <property type="protein sequence ID" value="SHN25655.1"/>
    <property type="molecule type" value="Genomic_DNA"/>
</dbReference>
<keyword evidence="2" id="KW-1185">Reference proteome</keyword>
<protein>
    <submittedName>
        <fullName evidence="1">Uncharacterized protein</fullName>
    </submittedName>
</protein>
<dbReference type="Proteomes" id="UP000184513">
    <property type="component" value="Unassembled WGS sequence"/>
</dbReference>
<reference evidence="1 2" key="1">
    <citation type="submission" date="2016-11" db="EMBL/GenBank/DDBJ databases">
        <authorList>
            <person name="Jaros S."/>
            <person name="Januszkiewicz K."/>
            <person name="Wedrychowicz H."/>
        </authorList>
    </citation>
    <scope>NUCLEOTIDE SEQUENCE [LARGE SCALE GENOMIC DNA]</scope>
    <source>
        <strain evidence="1 2">CGMCC 1.6102</strain>
    </source>
</reference>
<proteinExistence type="predicted"/>
<accession>A0A1M7Q671</accession>
<name>A0A1M7Q671_9BACT</name>
<evidence type="ECO:0000313" key="1">
    <source>
        <dbReference type="EMBL" id="SHN25655.1"/>
    </source>
</evidence>
<sequence length="10" mass="1072">MGRFFCVAAA</sequence>
<organism evidence="1 2">
    <name type="scientific">Cyclobacterium lianum</name>
    <dbReference type="NCBI Taxonomy" id="388280"/>
    <lineage>
        <taxon>Bacteria</taxon>
        <taxon>Pseudomonadati</taxon>
        <taxon>Bacteroidota</taxon>
        <taxon>Cytophagia</taxon>
        <taxon>Cytophagales</taxon>
        <taxon>Cyclobacteriaceae</taxon>
        <taxon>Cyclobacterium</taxon>
    </lineage>
</organism>
<gene>
    <name evidence="1" type="ORF">SAMN04488057_11446</name>
</gene>